<evidence type="ECO:0000313" key="5">
    <source>
        <dbReference type="Proteomes" id="UP000733372"/>
    </source>
</evidence>
<evidence type="ECO:0000256" key="1">
    <source>
        <dbReference type="ARBA" id="ARBA00023015"/>
    </source>
</evidence>
<dbReference type="Proteomes" id="UP000733372">
    <property type="component" value="Unassembled WGS sequence"/>
</dbReference>
<dbReference type="GO" id="GO:0003700">
    <property type="term" value="F:DNA-binding transcription factor activity"/>
    <property type="evidence" value="ECO:0007669"/>
    <property type="project" value="InterPro"/>
</dbReference>
<dbReference type="Pfam" id="PF08220">
    <property type="entry name" value="HTH_DeoR"/>
    <property type="match status" value="1"/>
</dbReference>
<dbReference type="Pfam" id="PF00455">
    <property type="entry name" value="DeoRC"/>
    <property type="match status" value="1"/>
</dbReference>
<dbReference type="SMART" id="SM00420">
    <property type="entry name" value="HTH_DEOR"/>
    <property type="match status" value="1"/>
</dbReference>
<dbReference type="RefSeq" id="WP_158390643.1">
    <property type="nucleotide sequence ID" value="NZ_CABHNO010000047.1"/>
</dbReference>
<name>A0A943IUM7_9FIRM</name>
<dbReference type="InterPro" id="IPR014036">
    <property type="entry name" value="DeoR-like_C"/>
</dbReference>
<dbReference type="PANTHER" id="PTHR30363">
    <property type="entry name" value="HTH-TYPE TRANSCRIPTIONAL REGULATOR SRLR-RELATED"/>
    <property type="match status" value="1"/>
</dbReference>
<sequence length="263" mass="29955">MKTESGKEKRMVQELDLLKKYQKISVKELAETLRVSEMTVRRDLELLRKNHVLERSYGYATLVEGGNGYSYEGETYDLRRARLENFSEKDRIAKYAASLIRPGDWVFLDNGTTVSRMTFYLPTEFEFTVLCYNFIILAELLKHANVHAIFPGGYYHPEDYNFTSPEAVEFIRRHRANKAFLSVSGVHQSLGITCINANIVENKKAMIESSAQNIILADSSKFGLVKANHFADIPDMDLVITDTNLPAGWKKILASAQTQLKMV</sequence>
<dbReference type="InterPro" id="IPR001034">
    <property type="entry name" value="DeoR_HTH"/>
</dbReference>
<reference evidence="4" key="1">
    <citation type="submission" date="2021-02" db="EMBL/GenBank/DDBJ databases">
        <title>Infant gut strain persistence is associated with maternal origin, phylogeny, and functional potential including surface adhesion and iron acquisition.</title>
        <authorList>
            <person name="Lou Y.C."/>
        </authorList>
    </citation>
    <scope>NUCLEOTIDE SEQUENCE</scope>
    <source>
        <strain evidence="4">L3_101_367G1_dasL3_101_367G1_metabat.metabat.26</strain>
    </source>
</reference>
<proteinExistence type="predicted"/>
<dbReference type="InterPro" id="IPR036390">
    <property type="entry name" value="WH_DNA-bd_sf"/>
</dbReference>
<keyword evidence="2" id="KW-0804">Transcription</keyword>
<dbReference type="AlphaFoldDB" id="A0A943IUM7"/>
<keyword evidence="1" id="KW-0805">Transcription regulation</keyword>
<feature type="domain" description="HTH deoR-type" evidence="3">
    <location>
        <begin position="7"/>
        <end position="62"/>
    </location>
</feature>
<dbReference type="InterPro" id="IPR050313">
    <property type="entry name" value="Carb_Metab_HTH_regulators"/>
</dbReference>
<accession>A0A943IUM7</accession>
<dbReference type="SUPFAM" id="SSF46785">
    <property type="entry name" value="Winged helix' DNA-binding domain"/>
    <property type="match status" value="1"/>
</dbReference>
<dbReference type="PRINTS" id="PR00037">
    <property type="entry name" value="HTHLACR"/>
</dbReference>
<organism evidence="4 5">
    <name type="scientific">Faecalibacterium prausnitzii</name>
    <dbReference type="NCBI Taxonomy" id="853"/>
    <lineage>
        <taxon>Bacteria</taxon>
        <taxon>Bacillati</taxon>
        <taxon>Bacillota</taxon>
        <taxon>Clostridia</taxon>
        <taxon>Eubacteriales</taxon>
        <taxon>Oscillospiraceae</taxon>
        <taxon>Faecalibacterium</taxon>
    </lineage>
</organism>
<evidence type="ECO:0000256" key="2">
    <source>
        <dbReference type="ARBA" id="ARBA00023163"/>
    </source>
</evidence>
<dbReference type="SUPFAM" id="SSF100950">
    <property type="entry name" value="NagB/RpiA/CoA transferase-like"/>
    <property type="match status" value="1"/>
</dbReference>
<gene>
    <name evidence="4" type="ORF">KHW66_07150</name>
</gene>
<dbReference type="EMBL" id="JAGZAM010000011">
    <property type="protein sequence ID" value="MBS5687799.1"/>
    <property type="molecule type" value="Genomic_DNA"/>
</dbReference>
<dbReference type="PANTHER" id="PTHR30363:SF8">
    <property type="entry name" value="DEOXYRIBOSE OPERON REPRESSOR"/>
    <property type="match status" value="1"/>
</dbReference>
<protein>
    <submittedName>
        <fullName evidence="4">DeoR/GlpR transcriptional regulator</fullName>
    </submittedName>
</protein>
<comment type="caution">
    <text evidence="4">The sequence shown here is derived from an EMBL/GenBank/DDBJ whole genome shotgun (WGS) entry which is preliminary data.</text>
</comment>
<dbReference type="Gene3D" id="3.40.50.1360">
    <property type="match status" value="1"/>
</dbReference>
<dbReference type="InterPro" id="IPR036388">
    <property type="entry name" value="WH-like_DNA-bd_sf"/>
</dbReference>
<dbReference type="Gene3D" id="1.10.10.10">
    <property type="entry name" value="Winged helix-like DNA-binding domain superfamily/Winged helix DNA-binding domain"/>
    <property type="match status" value="1"/>
</dbReference>
<dbReference type="SMART" id="SM01134">
    <property type="entry name" value="DeoRC"/>
    <property type="match status" value="1"/>
</dbReference>
<evidence type="ECO:0000259" key="3">
    <source>
        <dbReference type="PROSITE" id="PS51000"/>
    </source>
</evidence>
<evidence type="ECO:0000313" key="4">
    <source>
        <dbReference type="EMBL" id="MBS5687799.1"/>
    </source>
</evidence>
<dbReference type="PROSITE" id="PS51000">
    <property type="entry name" value="HTH_DEOR_2"/>
    <property type="match status" value="1"/>
</dbReference>
<dbReference type="InterPro" id="IPR037171">
    <property type="entry name" value="NagB/RpiA_transferase-like"/>
</dbReference>